<comment type="caution">
    <text evidence="4">The sequence shown here is derived from an EMBL/GenBank/DDBJ whole genome shotgun (WGS) entry which is preliminary data.</text>
</comment>
<dbReference type="InterPro" id="IPR052901">
    <property type="entry name" value="Bact_TGase-like"/>
</dbReference>
<evidence type="ECO:0000256" key="2">
    <source>
        <dbReference type="SAM" id="Phobius"/>
    </source>
</evidence>
<evidence type="ECO:0000313" key="5">
    <source>
        <dbReference type="Proteomes" id="UP001206128"/>
    </source>
</evidence>
<dbReference type="PANTHER" id="PTHR42736:SF1">
    <property type="entry name" value="PROTEIN-GLUTAMINE GAMMA-GLUTAMYLTRANSFERASE"/>
    <property type="match status" value="1"/>
</dbReference>
<dbReference type="Pfam" id="PF01841">
    <property type="entry name" value="Transglut_core"/>
    <property type="match status" value="1"/>
</dbReference>
<sequence>MRERVLVGCALLAAAIPGLLFAPVFGWRALVAPIAVVLVGCYLVVELCVRFPPLRPWRPLLALVVGLLGVAEVELRDTTLGGLPTGATLRALGAGVTQSWQLALQSTWPVRPDAEVLLFVPLVVLVTAVLGIEALRWPAVAALPGVAALGLSQVFTAVTGPVATAVGLGCAVVVAGLLVASRPRPGQPQPNQPQPNQPQPNQPQPSRRAAAGAPAARGRGAAAVLALPTAVVAVIAAVAVTTVTQGRQPAYSVHQDYAAPAPLPRAVSPLAELAARLENPDVPVFSYTGAGRADRWRLVVLTDFTGVTWTPPDRYRRLGAQVGPQPVVTVPTAPRSARLTLLPGLGDGPWLPSQAMPASVTGAAPLIEPASGVLLLPDRPGPADYGLSWWEPEVDQAALAGAAVDPGAVSEGGLGVVPPGIAELARTATGGKRPSFESALVLEQYLSQNYKVATGANLPTGSAWPQLREFLLTSKRGTSEQFAAAYVALARVVGIPARLAVGYRAPRNSAGDPVVVHNRDALAWPEVAVAGVGWVPLDPTGTAAGAGAAATSLGAVTAQLRAALPPPDPSNPAPPEPAVPDEAAPVPGPPFPVLPVLLGGLAVVVLALVGIPLLKAVRTVRRRRRPGPRGVVAAWLEARDLLRAHGARITPGMTVRDLATAVAPTAGQSVVDGLLRLAGRVDTALWSGAGASAATVNEAWAAVRDIRRGLAARPRLARLRAVFDPRGLFRR</sequence>
<dbReference type="PANTHER" id="PTHR42736">
    <property type="entry name" value="PROTEIN-GLUTAMINE GAMMA-GLUTAMYLTRANSFERASE"/>
    <property type="match status" value="1"/>
</dbReference>
<feature type="transmembrane region" description="Helical" evidence="2">
    <location>
        <begin position="31"/>
        <end position="49"/>
    </location>
</feature>
<feature type="region of interest" description="Disordered" evidence="1">
    <location>
        <begin position="562"/>
        <end position="584"/>
    </location>
</feature>
<protein>
    <submittedName>
        <fullName evidence="4">Transglutaminase-like superfamily protein</fullName>
    </submittedName>
</protein>
<feature type="transmembrane region" description="Helical" evidence="2">
    <location>
        <begin position="116"/>
        <end position="135"/>
    </location>
</feature>
<feature type="compositionally biased region" description="Low complexity" evidence="1">
    <location>
        <begin position="204"/>
        <end position="213"/>
    </location>
</feature>
<feature type="compositionally biased region" description="Pro residues" evidence="1">
    <location>
        <begin position="564"/>
        <end position="578"/>
    </location>
</feature>
<dbReference type="InterPro" id="IPR002931">
    <property type="entry name" value="Transglutaminase-like"/>
</dbReference>
<keyword evidence="2" id="KW-0472">Membrane</keyword>
<dbReference type="Proteomes" id="UP001206128">
    <property type="component" value="Unassembled WGS sequence"/>
</dbReference>
<dbReference type="AlphaFoldDB" id="A0AAE3GBR1"/>
<feature type="region of interest" description="Disordered" evidence="1">
    <location>
        <begin position="183"/>
        <end position="213"/>
    </location>
</feature>
<feature type="transmembrane region" description="Helical" evidence="2">
    <location>
        <begin position="593"/>
        <end position="614"/>
    </location>
</feature>
<dbReference type="InterPro" id="IPR021878">
    <property type="entry name" value="TgpA_N"/>
</dbReference>
<dbReference type="EMBL" id="JAMTCK010000003">
    <property type="protein sequence ID" value="MCP2164469.1"/>
    <property type="molecule type" value="Genomic_DNA"/>
</dbReference>
<keyword evidence="5" id="KW-1185">Reference proteome</keyword>
<organism evidence="4 5">
    <name type="scientific">Goodfellowiella coeruleoviolacea</name>
    <dbReference type="NCBI Taxonomy" id="334858"/>
    <lineage>
        <taxon>Bacteria</taxon>
        <taxon>Bacillati</taxon>
        <taxon>Actinomycetota</taxon>
        <taxon>Actinomycetes</taxon>
        <taxon>Pseudonocardiales</taxon>
        <taxon>Pseudonocardiaceae</taxon>
        <taxon>Goodfellowiella</taxon>
    </lineage>
</organism>
<evidence type="ECO:0000313" key="4">
    <source>
        <dbReference type="EMBL" id="MCP2164469.1"/>
    </source>
</evidence>
<keyword evidence="2" id="KW-0812">Transmembrane</keyword>
<accession>A0AAE3GBR1</accession>
<gene>
    <name evidence="4" type="ORF">LX83_001309</name>
</gene>
<feature type="transmembrane region" description="Helical" evidence="2">
    <location>
        <begin position="221"/>
        <end position="240"/>
    </location>
</feature>
<feature type="transmembrane region" description="Helical" evidence="2">
    <location>
        <begin position="155"/>
        <end position="180"/>
    </location>
</feature>
<evidence type="ECO:0000256" key="1">
    <source>
        <dbReference type="SAM" id="MobiDB-lite"/>
    </source>
</evidence>
<feature type="compositionally biased region" description="Pro residues" evidence="1">
    <location>
        <begin position="185"/>
        <end position="203"/>
    </location>
</feature>
<evidence type="ECO:0000259" key="3">
    <source>
        <dbReference type="SMART" id="SM00460"/>
    </source>
</evidence>
<reference evidence="4" key="1">
    <citation type="submission" date="2022-06" db="EMBL/GenBank/DDBJ databases">
        <title>Genomic Encyclopedia of Archaeal and Bacterial Type Strains, Phase II (KMG-II): from individual species to whole genera.</title>
        <authorList>
            <person name="Goeker M."/>
        </authorList>
    </citation>
    <scope>NUCLEOTIDE SEQUENCE</scope>
    <source>
        <strain evidence="4">DSM 43935</strain>
    </source>
</reference>
<dbReference type="SMART" id="SM00460">
    <property type="entry name" value="TGc"/>
    <property type="match status" value="1"/>
</dbReference>
<dbReference type="RefSeq" id="WP_253768165.1">
    <property type="nucleotide sequence ID" value="NZ_JAMTCK010000003.1"/>
</dbReference>
<dbReference type="Pfam" id="PF11992">
    <property type="entry name" value="TgpA_N"/>
    <property type="match status" value="1"/>
</dbReference>
<dbReference type="Gene3D" id="3.10.620.30">
    <property type="match status" value="1"/>
</dbReference>
<proteinExistence type="predicted"/>
<feature type="domain" description="Transglutaminase-like" evidence="3">
    <location>
        <begin position="471"/>
        <end position="541"/>
    </location>
</feature>
<dbReference type="InterPro" id="IPR038765">
    <property type="entry name" value="Papain-like_cys_pep_sf"/>
</dbReference>
<dbReference type="SUPFAM" id="SSF54001">
    <property type="entry name" value="Cysteine proteinases"/>
    <property type="match status" value="1"/>
</dbReference>
<name>A0AAE3GBR1_9PSEU</name>
<keyword evidence="2" id="KW-1133">Transmembrane helix</keyword>